<dbReference type="AlphaFoldDB" id="A0A918FZ71"/>
<accession>A0A918FZ71</accession>
<reference evidence="1" key="1">
    <citation type="journal article" date="2014" name="Int. J. Syst. Evol. Microbiol.">
        <title>Complete genome sequence of Corynebacterium casei LMG S-19264T (=DSM 44701T), isolated from a smear-ripened cheese.</title>
        <authorList>
            <consortium name="US DOE Joint Genome Institute (JGI-PGF)"/>
            <person name="Walter F."/>
            <person name="Albersmeier A."/>
            <person name="Kalinowski J."/>
            <person name="Ruckert C."/>
        </authorList>
    </citation>
    <scope>NUCLEOTIDE SEQUENCE</scope>
    <source>
        <strain evidence="1">JCM 4386</strain>
    </source>
</reference>
<comment type="caution">
    <text evidence="1">The sequence shown here is derived from an EMBL/GenBank/DDBJ whole genome shotgun (WGS) entry which is preliminary data.</text>
</comment>
<dbReference type="EMBL" id="BMTL01000018">
    <property type="protein sequence ID" value="GGS01052.1"/>
    <property type="molecule type" value="Genomic_DNA"/>
</dbReference>
<proteinExistence type="predicted"/>
<dbReference type="RefSeq" id="WP_190151099.1">
    <property type="nucleotide sequence ID" value="NZ_JBEPEA010000036.1"/>
</dbReference>
<organism evidence="1 2">
    <name type="scientific">Streptomyces humidus</name>
    <dbReference type="NCBI Taxonomy" id="52259"/>
    <lineage>
        <taxon>Bacteria</taxon>
        <taxon>Bacillati</taxon>
        <taxon>Actinomycetota</taxon>
        <taxon>Actinomycetes</taxon>
        <taxon>Kitasatosporales</taxon>
        <taxon>Streptomycetaceae</taxon>
        <taxon>Streptomyces</taxon>
    </lineage>
</organism>
<gene>
    <name evidence="1" type="ORF">GCM10010269_45030</name>
</gene>
<protein>
    <submittedName>
        <fullName evidence="1">Uncharacterized protein</fullName>
    </submittedName>
</protein>
<keyword evidence="2" id="KW-1185">Reference proteome</keyword>
<name>A0A918FZ71_9ACTN</name>
<evidence type="ECO:0000313" key="2">
    <source>
        <dbReference type="Proteomes" id="UP000606194"/>
    </source>
</evidence>
<dbReference type="Proteomes" id="UP000606194">
    <property type="component" value="Unassembled WGS sequence"/>
</dbReference>
<evidence type="ECO:0000313" key="1">
    <source>
        <dbReference type="EMBL" id="GGS01052.1"/>
    </source>
</evidence>
<reference evidence="1" key="2">
    <citation type="submission" date="2020-09" db="EMBL/GenBank/DDBJ databases">
        <authorList>
            <person name="Sun Q."/>
            <person name="Ohkuma M."/>
        </authorList>
    </citation>
    <scope>NUCLEOTIDE SEQUENCE</scope>
    <source>
        <strain evidence="1">JCM 4386</strain>
    </source>
</reference>
<sequence>MWMVIGVVITVVTMLCGTKIMIECRRERRRELRDQQRMQTSVSLPGGSKLAGIDTDGATTVGKKHNAALICLARRRCDVLYAMLRNGTHYRHPEPAPAAAAA</sequence>